<dbReference type="GO" id="GO:0016805">
    <property type="term" value="F:dipeptidase activity"/>
    <property type="evidence" value="ECO:0007669"/>
    <property type="project" value="InterPro"/>
</dbReference>
<dbReference type="Pfam" id="PF03577">
    <property type="entry name" value="Peptidase_C69"/>
    <property type="match status" value="1"/>
</dbReference>
<reference evidence="2" key="1">
    <citation type="submission" date="2020-11" db="EMBL/GenBank/DDBJ databases">
        <title>Chlorella ohadii genome sequencing and assembly.</title>
        <authorList>
            <person name="Murik O."/>
            <person name="Treves H."/>
            <person name="Kedem I."/>
            <person name="Shotland Y."/>
            <person name="Kaplan A."/>
        </authorList>
    </citation>
    <scope>NUCLEOTIDE SEQUENCE</scope>
    <source>
        <strain evidence="2">1</strain>
    </source>
</reference>
<evidence type="ECO:0000313" key="3">
    <source>
        <dbReference type="Proteomes" id="UP001205105"/>
    </source>
</evidence>
<gene>
    <name evidence="2" type="ORF">COHA_004086</name>
</gene>
<dbReference type="Proteomes" id="UP001205105">
    <property type="component" value="Unassembled WGS sequence"/>
</dbReference>
<proteinExistence type="inferred from homology"/>
<dbReference type="AlphaFoldDB" id="A0AAD5DQM5"/>
<evidence type="ECO:0000256" key="1">
    <source>
        <dbReference type="ARBA" id="ARBA00005705"/>
    </source>
</evidence>
<sequence length="266" mass="29310">MHTSVLPTRFQTRCQQEVNLSDAANVLHSPGLLSFAASAGLCRSTACDPFSWFDAFMSNNAGDQVYSTPRVRDLQRLLNGTRNRGVALGYEGHVVQLRPPGSVPDALSATLYIAMAMPALSPFVPIYKGLPGDALPPALAFRAGRRPDNTSLVWKARRLQALVVQDWPRLVPPAQAAIYAFERHMVHRQQPAFERRYMELHRSGREAAAAAQLARFTKHVVAQACALLDRLAAEAAEALGFEDGLPPDDVLSSALDWQSRLWFPPR</sequence>
<keyword evidence="3" id="KW-1185">Reference proteome</keyword>
<comment type="similarity">
    <text evidence="1">Belongs to the peptidase C69 family. Secernin subfamily.</text>
</comment>
<protein>
    <submittedName>
        <fullName evidence="2">Uncharacterized protein</fullName>
    </submittedName>
</protein>
<dbReference type="InterPro" id="IPR005322">
    <property type="entry name" value="Peptidase_C69"/>
</dbReference>
<dbReference type="GO" id="GO:0070004">
    <property type="term" value="F:cysteine-type exopeptidase activity"/>
    <property type="evidence" value="ECO:0007669"/>
    <property type="project" value="InterPro"/>
</dbReference>
<organism evidence="2 3">
    <name type="scientific">Chlorella ohadii</name>
    <dbReference type="NCBI Taxonomy" id="2649997"/>
    <lineage>
        <taxon>Eukaryota</taxon>
        <taxon>Viridiplantae</taxon>
        <taxon>Chlorophyta</taxon>
        <taxon>core chlorophytes</taxon>
        <taxon>Trebouxiophyceae</taxon>
        <taxon>Chlorellales</taxon>
        <taxon>Chlorellaceae</taxon>
        <taxon>Chlorella clade</taxon>
        <taxon>Chlorella</taxon>
    </lineage>
</organism>
<name>A0AAD5DQM5_9CHLO</name>
<dbReference type="GO" id="GO:0006508">
    <property type="term" value="P:proteolysis"/>
    <property type="evidence" value="ECO:0007669"/>
    <property type="project" value="InterPro"/>
</dbReference>
<accession>A0AAD5DQM5</accession>
<evidence type="ECO:0000313" key="2">
    <source>
        <dbReference type="EMBL" id="KAI7842447.1"/>
    </source>
</evidence>
<dbReference type="EMBL" id="JADXDR010000053">
    <property type="protein sequence ID" value="KAI7842447.1"/>
    <property type="molecule type" value="Genomic_DNA"/>
</dbReference>
<comment type="caution">
    <text evidence="2">The sequence shown here is derived from an EMBL/GenBank/DDBJ whole genome shotgun (WGS) entry which is preliminary data.</text>
</comment>